<evidence type="ECO:0000313" key="3">
    <source>
        <dbReference type="Proteomes" id="UP001580430"/>
    </source>
</evidence>
<accession>A0ABV5BUI7</accession>
<keyword evidence="1" id="KW-0175">Coiled coil</keyword>
<evidence type="ECO:0000313" key="2">
    <source>
        <dbReference type="EMBL" id="MFB5758917.1"/>
    </source>
</evidence>
<proteinExistence type="predicted"/>
<reference evidence="2 3" key="1">
    <citation type="submission" date="2024-09" db="EMBL/GenBank/DDBJ databases">
        <title>Paenibacillus zeirhizospherea sp. nov., isolated from surface of the maize (Zea mays) roots in a horticulture field, Hungary.</title>
        <authorList>
            <person name="Marton D."/>
            <person name="Farkas M."/>
            <person name="Bedics A."/>
            <person name="Toth E."/>
            <person name="Tancsics A."/>
            <person name="Boka K."/>
            <person name="Marati G."/>
            <person name="Kriszt B."/>
            <person name="Cserhati M."/>
        </authorList>
    </citation>
    <scope>NUCLEOTIDE SEQUENCE [LARGE SCALE GENOMIC DNA]</scope>
    <source>
        <strain evidence="2 3">JCM 18446</strain>
    </source>
</reference>
<organism evidence="2 3">
    <name type="scientific">Paenibacillus medicaginis</name>
    <dbReference type="NCBI Taxonomy" id="1470560"/>
    <lineage>
        <taxon>Bacteria</taxon>
        <taxon>Bacillati</taxon>
        <taxon>Bacillota</taxon>
        <taxon>Bacilli</taxon>
        <taxon>Bacillales</taxon>
        <taxon>Paenibacillaceae</taxon>
        <taxon>Paenibacillus</taxon>
    </lineage>
</organism>
<comment type="caution">
    <text evidence="2">The sequence shown here is derived from an EMBL/GenBank/DDBJ whole genome shotgun (WGS) entry which is preliminary data.</text>
</comment>
<keyword evidence="3" id="KW-1185">Reference proteome</keyword>
<dbReference type="Proteomes" id="UP001580430">
    <property type="component" value="Unassembled WGS sequence"/>
</dbReference>
<feature type="coiled-coil region" evidence="1">
    <location>
        <begin position="44"/>
        <end position="71"/>
    </location>
</feature>
<gene>
    <name evidence="2" type="ORF">ACE5LO_00780</name>
</gene>
<name>A0ABV5BUI7_9BACL</name>
<protein>
    <submittedName>
        <fullName evidence="2">Uncharacterized protein</fullName>
    </submittedName>
</protein>
<dbReference type="EMBL" id="JBHIRY010000001">
    <property type="protein sequence ID" value="MFB5758917.1"/>
    <property type="molecule type" value="Genomic_DNA"/>
</dbReference>
<sequence>MYTIGNTVIHISMDFKEIVTIYKVEKKAYIAETKPENPLYYKLKKLYENEMKRYDREEKKYSKKIESLRVDLDFEIAALKRRMFRTRSQAVKLACEARIKAIDEYFSEIEQSLKHVQGNKRKVAKAMVSLV</sequence>
<evidence type="ECO:0000256" key="1">
    <source>
        <dbReference type="SAM" id="Coils"/>
    </source>
</evidence>
<dbReference type="RefSeq" id="WP_375518170.1">
    <property type="nucleotide sequence ID" value="NZ_JBHIRY010000001.1"/>
</dbReference>